<accession>A0ACB9HU06</accession>
<evidence type="ECO:0000313" key="2">
    <source>
        <dbReference type="Proteomes" id="UP001056120"/>
    </source>
</evidence>
<gene>
    <name evidence="1" type="ORF">L1987_34494</name>
</gene>
<name>A0ACB9HU06_9ASTR</name>
<evidence type="ECO:0000313" key="1">
    <source>
        <dbReference type="EMBL" id="KAI3799204.1"/>
    </source>
</evidence>
<keyword evidence="2" id="KW-1185">Reference proteome</keyword>
<reference evidence="2" key="1">
    <citation type="journal article" date="2022" name="Mol. Ecol. Resour.">
        <title>The genomes of chicory, endive, great burdock and yacon provide insights into Asteraceae palaeo-polyploidization history and plant inulin production.</title>
        <authorList>
            <person name="Fan W."/>
            <person name="Wang S."/>
            <person name="Wang H."/>
            <person name="Wang A."/>
            <person name="Jiang F."/>
            <person name="Liu H."/>
            <person name="Zhao H."/>
            <person name="Xu D."/>
            <person name="Zhang Y."/>
        </authorList>
    </citation>
    <scope>NUCLEOTIDE SEQUENCE [LARGE SCALE GENOMIC DNA]</scope>
    <source>
        <strain evidence="2">cv. Yunnan</strain>
    </source>
</reference>
<protein>
    <submittedName>
        <fullName evidence="1">Uncharacterized protein</fullName>
    </submittedName>
</protein>
<reference evidence="1 2" key="2">
    <citation type="journal article" date="2022" name="Mol. Ecol. Resour.">
        <title>The genomes of chicory, endive, great burdock and yacon provide insights into Asteraceae paleo-polyploidization history and plant inulin production.</title>
        <authorList>
            <person name="Fan W."/>
            <person name="Wang S."/>
            <person name="Wang H."/>
            <person name="Wang A."/>
            <person name="Jiang F."/>
            <person name="Liu H."/>
            <person name="Zhao H."/>
            <person name="Xu D."/>
            <person name="Zhang Y."/>
        </authorList>
    </citation>
    <scope>NUCLEOTIDE SEQUENCE [LARGE SCALE GENOMIC DNA]</scope>
    <source>
        <strain evidence="2">cv. Yunnan</strain>
        <tissue evidence="1">Leaves</tissue>
    </source>
</reference>
<dbReference type="Proteomes" id="UP001056120">
    <property type="component" value="Linkage Group LG11"/>
</dbReference>
<dbReference type="EMBL" id="CM042028">
    <property type="protein sequence ID" value="KAI3799204.1"/>
    <property type="molecule type" value="Genomic_DNA"/>
</dbReference>
<organism evidence="1 2">
    <name type="scientific">Smallanthus sonchifolius</name>
    <dbReference type="NCBI Taxonomy" id="185202"/>
    <lineage>
        <taxon>Eukaryota</taxon>
        <taxon>Viridiplantae</taxon>
        <taxon>Streptophyta</taxon>
        <taxon>Embryophyta</taxon>
        <taxon>Tracheophyta</taxon>
        <taxon>Spermatophyta</taxon>
        <taxon>Magnoliopsida</taxon>
        <taxon>eudicotyledons</taxon>
        <taxon>Gunneridae</taxon>
        <taxon>Pentapetalae</taxon>
        <taxon>asterids</taxon>
        <taxon>campanulids</taxon>
        <taxon>Asterales</taxon>
        <taxon>Asteraceae</taxon>
        <taxon>Asteroideae</taxon>
        <taxon>Heliantheae alliance</taxon>
        <taxon>Millerieae</taxon>
        <taxon>Smallanthus</taxon>
    </lineage>
</organism>
<proteinExistence type="predicted"/>
<sequence>MVMMMRWRGVNKDEELRKGTCGAAETKRYRELTDLLCYKQTQLEAMTGEKAAAEFQLEKEMKLIKEAEVSIRAEVALIIFSNCGKLYKFCSTSKLRVSMEVHLDAFDPNKSITPAGIFSNRVDDIEFECAHVSLLERVLDFLNDVRKDLRYTMAKDAAQLKSEQIHMQDSESTGQLKEETSAKMQNDLSLDFQKNVIISKQDSHSSSLISNDAYNSMLDVEKEDGLLDQSLRARNIAMGKLKAGRQQIILVASLLDRVPNLLDWHAHVRFLKQQV</sequence>
<comment type="caution">
    <text evidence="1">The sequence shown here is derived from an EMBL/GenBank/DDBJ whole genome shotgun (WGS) entry which is preliminary data.</text>
</comment>